<gene>
    <name evidence="6" type="ORF">CONPUDRAFT_151550</name>
</gene>
<dbReference type="KEGG" id="cput:CONPUDRAFT_151550"/>
<dbReference type="InterPro" id="IPR002347">
    <property type="entry name" value="SDR_fam"/>
</dbReference>
<evidence type="ECO:0000256" key="1">
    <source>
        <dbReference type="ARBA" id="ARBA00006484"/>
    </source>
</evidence>
<dbReference type="CDD" id="cd05374">
    <property type="entry name" value="17beta-HSD-like_SDR_c"/>
    <property type="match status" value="1"/>
</dbReference>
<evidence type="ECO:0000256" key="4">
    <source>
        <dbReference type="RuleBase" id="RU000363"/>
    </source>
</evidence>
<dbReference type="Gene3D" id="3.40.50.720">
    <property type="entry name" value="NAD(P)-binding Rossmann-like Domain"/>
    <property type="match status" value="1"/>
</dbReference>
<evidence type="ECO:0000259" key="5">
    <source>
        <dbReference type="SMART" id="SM00822"/>
    </source>
</evidence>
<dbReference type="SMART" id="SM00822">
    <property type="entry name" value="PKS_KR"/>
    <property type="match status" value="1"/>
</dbReference>
<dbReference type="OrthoDB" id="1274115at2759"/>
<name>A0A5M3N0V8_CONPW</name>
<keyword evidence="7" id="KW-1185">Reference proteome</keyword>
<protein>
    <submittedName>
        <fullName evidence="6">NAD(P)-binding protein</fullName>
    </submittedName>
</protein>
<dbReference type="InterPro" id="IPR020904">
    <property type="entry name" value="Sc_DH/Rdtase_CS"/>
</dbReference>
<comment type="caution">
    <text evidence="6">The sequence shown here is derived from an EMBL/GenBank/DDBJ whole genome shotgun (WGS) entry which is preliminary data.</text>
</comment>
<proteinExistence type="inferred from homology"/>
<dbReference type="SUPFAM" id="SSF51735">
    <property type="entry name" value="NAD(P)-binding Rossmann-fold domains"/>
    <property type="match status" value="1"/>
</dbReference>
<feature type="domain" description="Ketoreductase" evidence="5">
    <location>
        <begin position="26"/>
        <end position="200"/>
    </location>
</feature>
<dbReference type="GeneID" id="19202875"/>
<evidence type="ECO:0000256" key="2">
    <source>
        <dbReference type="ARBA" id="ARBA00022857"/>
    </source>
</evidence>
<dbReference type="Pfam" id="PF00106">
    <property type="entry name" value="adh_short"/>
    <property type="match status" value="1"/>
</dbReference>
<dbReference type="AlphaFoldDB" id="A0A5M3N0V8"/>
<dbReference type="InterPro" id="IPR036291">
    <property type="entry name" value="NAD(P)-bd_dom_sf"/>
</dbReference>
<dbReference type="InterPro" id="IPR057326">
    <property type="entry name" value="KR_dom"/>
</dbReference>
<dbReference type="Proteomes" id="UP000053558">
    <property type="component" value="Unassembled WGS sequence"/>
</dbReference>
<dbReference type="PRINTS" id="PR00081">
    <property type="entry name" value="GDHRDH"/>
</dbReference>
<dbReference type="GO" id="GO:0016491">
    <property type="term" value="F:oxidoreductase activity"/>
    <property type="evidence" value="ECO:0007669"/>
    <property type="project" value="UniProtKB-KW"/>
</dbReference>
<dbReference type="EMBL" id="JH711575">
    <property type="protein sequence ID" value="EIW84535.1"/>
    <property type="molecule type" value="Genomic_DNA"/>
</dbReference>
<sequence length="305" mass="33263">MARWLAHKNTYAAAGLGIIISMSSPKVWFITGASSGFGRALTELALKNGDKVAATLRKPEAISDLTAQYAIDTVLPIQLDVTKHEQVKAAFDRALAHFGRIDVVFNNAGVLVLSEVETMVEADARTIFEVNFWGAAFVTQEALRVFRDENKPQGGRLLQVSSGAGVVGIPGNGFYAASKHALEGLSESGAKELDPAWNIKITLVEFGAFRTKMLADNVKLLPHHPAYDNKALAGYQIRKYIRGTLVKGDAEKAIGQVLKLSRLEDPPLRLMLGKDGFSMVRDKLKGYSGELDKYEAWSADLDVEE</sequence>
<dbReference type="OMA" id="MHVTREA"/>
<keyword evidence="3" id="KW-0560">Oxidoreductase</keyword>
<dbReference type="PROSITE" id="PS00061">
    <property type="entry name" value="ADH_SHORT"/>
    <property type="match status" value="1"/>
</dbReference>
<evidence type="ECO:0000313" key="6">
    <source>
        <dbReference type="EMBL" id="EIW84535.1"/>
    </source>
</evidence>
<comment type="similarity">
    <text evidence="1 4">Belongs to the short-chain dehydrogenases/reductases (SDR) family.</text>
</comment>
<dbReference type="PANTHER" id="PTHR43976:SF16">
    <property type="entry name" value="SHORT-CHAIN DEHYDROGENASE_REDUCTASE FAMILY PROTEIN"/>
    <property type="match status" value="1"/>
</dbReference>
<accession>A0A5M3N0V8</accession>
<reference evidence="7" key="1">
    <citation type="journal article" date="2012" name="Science">
        <title>The Paleozoic origin of enzymatic lignin decomposition reconstructed from 31 fungal genomes.</title>
        <authorList>
            <person name="Floudas D."/>
            <person name="Binder M."/>
            <person name="Riley R."/>
            <person name="Barry K."/>
            <person name="Blanchette R.A."/>
            <person name="Henrissat B."/>
            <person name="Martinez A.T."/>
            <person name="Otillar R."/>
            <person name="Spatafora J.W."/>
            <person name="Yadav J.S."/>
            <person name="Aerts A."/>
            <person name="Benoit I."/>
            <person name="Boyd A."/>
            <person name="Carlson A."/>
            <person name="Copeland A."/>
            <person name="Coutinho P.M."/>
            <person name="de Vries R.P."/>
            <person name="Ferreira P."/>
            <person name="Findley K."/>
            <person name="Foster B."/>
            <person name="Gaskell J."/>
            <person name="Glotzer D."/>
            <person name="Gorecki P."/>
            <person name="Heitman J."/>
            <person name="Hesse C."/>
            <person name="Hori C."/>
            <person name="Igarashi K."/>
            <person name="Jurgens J.A."/>
            <person name="Kallen N."/>
            <person name="Kersten P."/>
            <person name="Kohler A."/>
            <person name="Kuees U."/>
            <person name="Kumar T.K.A."/>
            <person name="Kuo A."/>
            <person name="LaButti K."/>
            <person name="Larrondo L.F."/>
            <person name="Lindquist E."/>
            <person name="Ling A."/>
            <person name="Lombard V."/>
            <person name="Lucas S."/>
            <person name="Lundell T."/>
            <person name="Martin R."/>
            <person name="McLaughlin D.J."/>
            <person name="Morgenstern I."/>
            <person name="Morin E."/>
            <person name="Murat C."/>
            <person name="Nagy L.G."/>
            <person name="Nolan M."/>
            <person name="Ohm R.A."/>
            <person name="Patyshakuliyeva A."/>
            <person name="Rokas A."/>
            <person name="Ruiz-Duenas F.J."/>
            <person name="Sabat G."/>
            <person name="Salamov A."/>
            <person name="Samejima M."/>
            <person name="Schmutz J."/>
            <person name="Slot J.C."/>
            <person name="St John F."/>
            <person name="Stenlid J."/>
            <person name="Sun H."/>
            <person name="Sun S."/>
            <person name="Syed K."/>
            <person name="Tsang A."/>
            <person name="Wiebenga A."/>
            <person name="Young D."/>
            <person name="Pisabarro A."/>
            <person name="Eastwood D.C."/>
            <person name="Martin F."/>
            <person name="Cullen D."/>
            <person name="Grigoriev I.V."/>
            <person name="Hibbett D.S."/>
        </authorList>
    </citation>
    <scope>NUCLEOTIDE SEQUENCE [LARGE SCALE GENOMIC DNA]</scope>
    <source>
        <strain evidence="7">RWD-64-598 SS2</strain>
    </source>
</reference>
<dbReference type="RefSeq" id="XP_007766209.1">
    <property type="nucleotide sequence ID" value="XM_007768019.1"/>
</dbReference>
<evidence type="ECO:0000313" key="7">
    <source>
        <dbReference type="Proteomes" id="UP000053558"/>
    </source>
</evidence>
<dbReference type="InterPro" id="IPR051911">
    <property type="entry name" value="SDR_oxidoreductase"/>
</dbReference>
<keyword evidence="2" id="KW-0521">NADP</keyword>
<evidence type="ECO:0000256" key="3">
    <source>
        <dbReference type="ARBA" id="ARBA00023002"/>
    </source>
</evidence>
<organism evidence="6 7">
    <name type="scientific">Coniophora puteana (strain RWD-64-598)</name>
    <name type="common">Brown rot fungus</name>
    <dbReference type="NCBI Taxonomy" id="741705"/>
    <lineage>
        <taxon>Eukaryota</taxon>
        <taxon>Fungi</taxon>
        <taxon>Dikarya</taxon>
        <taxon>Basidiomycota</taxon>
        <taxon>Agaricomycotina</taxon>
        <taxon>Agaricomycetes</taxon>
        <taxon>Agaricomycetidae</taxon>
        <taxon>Boletales</taxon>
        <taxon>Coniophorineae</taxon>
        <taxon>Coniophoraceae</taxon>
        <taxon>Coniophora</taxon>
    </lineage>
</organism>
<dbReference type="PRINTS" id="PR00080">
    <property type="entry name" value="SDRFAMILY"/>
</dbReference>
<dbReference type="PANTHER" id="PTHR43976">
    <property type="entry name" value="SHORT CHAIN DEHYDROGENASE"/>
    <property type="match status" value="1"/>
</dbReference>